<feature type="domain" description="SIS" evidence="6">
    <location>
        <begin position="112"/>
        <end position="250"/>
    </location>
</feature>
<reference evidence="7 8" key="1">
    <citation type="submission" date="2020-07" db="EMBL/GenBank/DDBJ databases">
        <title>Taxonomic revisions and descriptions of new bacterial species based on genomic comparisons in the high-G+C-content subgroup of the family Alcaligenaceae.</title>
        <authorList>
            <person name="Szabo A."/>
            <person name="Felfoldi T."/>
        </authorList>
    </citation>
    <scope>NUCLEOTIDE SEQUENCE [LARGE SCALE GENOMIC DNA]</scope>
    <source>
        <strain evidence="7 8">LMG 24012</strain>
    </source>
</reference>
<evidence type="ECO:0000259" key="6">
    <source>
        <dbReference type="PROSITE" id="PS51464"/>
    </source>
</evidence>
<dbReference type="AlphaFoldDB" id="A0A853G1F7"/>
<dbReference type="InterPro" id="IPR001347">
    <property type="entry name" value="SIS_dom"/>
</dbReference>
<proteinExistence type="predicted"/>
<dbReference type="InterPro" id="IPR035472">
    <property type="entry name" value="RpiR-like_SIS"/>
</dbReference>
<evidence type="ECO:0000256" key="4">
    <source>
        <dbReference type="ARBA" id="ARBA00023163"/>
    </source>
</evidence>
<dbReference type="Gene3D" id="1.10.10.10">
    <property type="entry name" value="Winged helix-like DNA-binding domain superfamily/Winged helix DNA-binding domain"/>
    <property type="match status" value="1"/>
</dbReference>
<dbReference type="CDD" id="cd05013">
    <property type="entry name" value="SIS_RpiR"/>
    <property type="match status" value="1"/>
</dbReference>
<evidence type="ECO:0000256" key="1">
    <source>
        <dbReference type="ARBA" id="ARBA00023015"/>
    </source>
</evidence>
<dbReference type="PROSITE" id="PS51464">
    <property type="entry name" value="SIS"/>
    <property type="match status" value="1"/>
</dbReference>
<organism evidence="7 8">
    <name type="scientific">Parapusillimonas granuli</name>
    <dbReference type="NCBI Taxonomy" id="380911"/>
    <lineage>
        <taxon>Bacteria</taxon>
        <taxon>Pseudomonadati</taxon>
        <taxon>Pseudomonadota</taxon>
        <taxon>Betaproteobacteria</taxon>
        <taxon>Burkholderiales</taxon>
        <taxon>Alcaligenaceae</taxon>
        <taxon>Parapusillimonas</taxon>
    </lineage>
</organism>
<evidence type="ECO:0000313" key="8">
    <source>
        <dbReference type="Proteomes" id="UP000559809"/>
    </source>
</evidence>
<dbReference type="PANTHER" id="PTHR30514">
    <property type="entry name" value="GLUCOKINASE"/>
    <property type="match status" value="1"/>
</dbReference>
<keyword evidence="8" id="KW-1185">Reference proteome</keyword>
<keyword evidence="1" id="KW-0805">Transcription regulation</keyword>
<dbReference type="EMBL" id="JACCEM010000005">
    <property type="protein sequence ID" value="NYT49712.1"/>
    <property type="molecule type" value="Genomic_DNA"/>
</dbReference>
<feature type="domain" description="HTH rpiR-type" evidence="5">
    <location>
        <begin position="1"/>
        <end position="64"/>
    </location>
</feature>
<keyword evidence="4" id="KW-0804">Transcription</keyword>
<dbReference type="Proteomes" id="UP000559809">
    <property type="component" value="Unassembled WGS sequence"/>
</dbReference>
<dbReference type="GO" id="GO:0097367">
    <property type="term" value="F:carbohydrate derivative binding"/>
    <property type="evidence" value="ECO:0007669"/>
    <property type="project" value="InterPro"/>
</dbReference>
<gene>
    <name evidence="7" type="ORF">H0A72_10385</name>
</gene>
<dbReference type="Pfam" id="PF01380">
    <property type="entry name" value="SIS"/>
    <property type="match status" value="1"/>
</dbReference>
<keyword evidence="3" id="KW-0324">Glycolysis</keyword>
<dbReference type="InterPro" id="IPR046348">
    <property type="entry name" value="SIS_dom_sf"/>
</dbReference>
<comment type="caution">
    <text evidence="7">The sequence shown here is derived from an EMBL/GenBank/DDBJ whole genome shotgun (WGS) entry which is preliminary data.</text>
</comment>
<evidence type="ECO:0000256" key="2">
    <source>
        <dbReference type="ARBA" id="ARBA00023125"/>
    </source>
</evidence>
<evidence type="ECO:0000256" key="3">
    <source>
        <dbReference type="ARBA" id="ARBA00023152"/>
    </source>
</evidence>
<sequence>MTKHEARLADYILSGYPQHLLESATAIAGKVGVSASTVVRFFAKLEYASLSEVQDEARLDLASKLTSPSQRAKLASKNKHSLSHVLERTLELDRENLSATIGAIDLKAFEALVDTLMRPETRRIYLVAAKNSSAVVHYLYTHLNMCLANVYALPTGTALADQLLWAKKDDVLLAITIRRYSRTVVQTAQHFRNLGSTIACVTDSPLAPVANLSNHRLLIHTSSTSPFDSYTAAFSLCNAIVAAVAIKRQREVKRSLKLGDRLWTEFGVFTQSS</sequence>
<accession>A0A853G1F7</accession>
<dbReference type="InterPro" id="IPR047640">
    <property type="entry name" value="RpiR-like"/>
</dbReference>
<dbReference type="GO" id="GO:0006096">
    <property type="term" value="P:glycolytic process"/>
    <property type="evidence" value="ECO:0007669"/>
    <property type="project" value="UniProtKB-KW"/>
</dbReference>
<dbReference type="Gene3D" id="3.40.50.10490">
    <property type="entry name" value="Glucose-6-phosphate isomerase like protein, domain 1"/>
    <property type="match status" value="1"/>
</dbReference>
<dbReference type="SUPFAM" id="SSF46689">
    <property type="entry name" value="Homeodomain-like"/>
    <property type="match status" value="1"/>
</dbReference>
<dbReference type="PROSITE" id="PS51071">
    <property type="entry name" value="HTH_RPIR"/>
    <property type="match status" value="1"/>
</dbReference>
<protein>
    <submittedName>
        <fullName evidence="7">MurR/RpiR family transcriptional regulator</fullName>
    </submittedName>
</protein>
<dbReference type="GO" id="GO:0003677">
    <property type="term" value="F:DNA binding"/>
    <property type="evidence" value="ECO:0007669"/>
    <property type="project" value="UniProtKB-KW"/>
</dbReference>
<keyword evidence="2" id="KW-0238">DNA-binding</keyword>
<evidence type="ECO:0000259" key="5">
    <source>
        <dbReference type="PROSITE" id="PS51071"/>
    </source>
</evidence>
<dbReference type="InterPro" id="IPR036388">
    <property type="entry name" value="WH-like_DNA-bd_sf"/>
</dbReference>
<dbReference type="InterPro" id="IPR009057">
    <property type="entry name" value="Homeodomain-like_sf"/>
</dbReference>
<evidence type="ECO:0000313" key="7">
    <source>
        <dbReference type="EMBL" id="NYT49712.1"/>
    </source>
</evidence>
<dbReference type="PANTHER" id="PTHR30514:SF18">
    <property type="entry name" value="RPIR-FAMILY TRANSCRIPTIONAL REGULATOR"/>
    <property type="match status" value="1"/>
</dbReference>
<name>A0A853G1F7_9BURK</name>
<dbReference type="SUPFAM" id="SSF53697">
    <property type="entry name" value="SIS domain"/>
    <property type="match status" value="1"/>
</dbReference>
<dbReference type="GO" id="GO:0003700">
    <property type="term" value="F:DNA-binding transcription factor activity"/>
    <property type="evidence" value="ECO:0007669"/>
    <property type="project" value="InterPro"/>
</dbReference>
<dbReference type="InterPro" id="IPR000281">
    <property type="entry name" value="HTH_RpiR"/>
</dbReference>